<dbReference type="EMBL" id="JH651379">
    <property type="protein sequence ID" value="EIJ37782.1"/>
    <property type="molecule type" value="Genomic_DNA"/>
</dbReference>
<keyword evidence="2" id="KW-1185">Reference proteome</keyword>
<sequence>MKTINSTQSNFMISKNDLRIDLLKYIAEIDVLISNYKKFKSEPIGKYLDLDIDDELLSNALKSILLLDGKETNVSEERLNIIKGIAPAAHDKNMKKEVLYALDVVESDIKNKESVNSDLYKILEVTHITSIAFEITLVLHGDGMNTPVFSIAYLINPEKVEEIISHERGAFIIEDLTEDFFDIFTQESDGKKMFERLNNVINNFNVNKLSA</sequence>
<evidence type="ECO:0000313" key="1">
    <source>
        <dbReference type="EMBL" id="EIJ37782.1"/>
    </source>
</evidence>
<dbReference type="HOGENOM" id="CLU_1303521_0_0_10"/>
<dbReference type="STRING" id="926559.JoomaDRAFT_0748"/>
<organism evidence="1 2">
    <name type="scientific">Galbibacter orientalis DSM 19592</name>
    <dbReference type="NCBI Taxonomy" id="926559"/>
    <lineage>
        <taxon>Bacteria</taxon>
        <taxon>Pseudomonadati</taxon>
        <taxon>Bacteroidota</taxon>
        <taxon>Flavobacteriia</taxon>
        <taxon>Flavobacteriales</taxon>
        <taxon>Flavobacteriaceae</taxon>
        <taxon>Galbibacter</taxon>
    </lineage>
</organism>
<accession>I3C2D9</accession>
<gene>
    <name evidence="1" type="ORF">JoomaDRAFT_0748</name>
</gene>
<reference evidence="1 2" key="1">
    <citation type="submission" date="2012-02" db="EMBL/GenBank/DDBJ databases">
        <title>Improved High-Quality Draft genome of Joostella marina DSM 19592.</title>
        <authorList>
            <consortium name="US DOE Joint Genome Institute (JGI-PGF)"/>
            <person name="Lucas S."/>
            <person name="Copeland A."/>
            <person name="Lapidus A."/>
            <person name="Bruce D."/>
            <person name="Goodwin L."/>
            <person name="Pitluck S."/>
            <person name="Peters L."/>
            <person name="Chertkov O."/>
            <person name="Ovchinnikova G."/>
            <person name="Kyrpides N."/>
            <person name="Mavromatis K."/>
            <person name="Detter J.C."/>
            <person name="Han C."/>
            <person name="Land M."/>
            <person name="Hauser L."/>
            <person name="Markowitz V."/>
            <person name="Cheng J.-F."/>
            <person name="Hugenholtz P."/>
            <person name="Woyke T."/>
            <person name="Wu D."/>
            <person name="Tindall B."/>
            <person name="Brambilla E."/>
            <person name="Klenk H.-P."/>
            <person name="Eisen J.A."/>
        </authorList>
    </citation>
    <scope>NUCLEOTIDE SEQUENCE [LARGE SCALE GENOMIC DNA]</scope>
    <source>
        <strain evidence="1 2">DSM 19592</strain>
    </source>
</reference>
<proteinExistence type="predicted"/>
<dbReference type="Proteomes" id="UP000004690">
    <property type="component" value="Unassembled WGS sequence"/>
</dbReference>
<protein>
    <submittedName>
        <fullName evidence="1">Uncharacterized protein</fullName>
    </submittedName>
</protein>
<name>I3C2D9_9FLAO</name>
<evidence type="ECO:0000313" key="2">
    <source>
        <dbReference type="Proteomes" id="UP000004690"/>
    </source>
</evidence>
<dbReference type="AlphaFoldDB" id="I3C2D9"/>
<dbReference type="RefSeq" id="WP_008610821.1">
    <property type="nucleotide sequence ID" value="NZ_JH651379.1"/>
</dbReference>